<dbReference type="PANTHER" id="PTHR43364:SF4">
    <property type="entry name" value="NAD(P)-LINKED OXIDOREDUCTASE SUPERFAMILY PROTEIN"/>
    <property type="match status" value="1"/>
</dbReference>
<organism evidence="3 4">
    <name type="scientific">Acrodontium crateriforme</name>
    <dbReference type="NCBI Taxonomy" id="150365"/>
    <lineage>
        <taxon>Eukaryota</taxon>
        <taxon>Fungi</taxon>
        <taxon>Dikarya</taxon>
        <taxon>Ascomycota</taxon>
        <taxon>Pezizomycotina</taxon>
        <taxon>Dothideomycetes</taxon>
        <taxon>Dothideomycetidae</taxon>
        <taxon>Mycosphaerellales</taxon>
        <taxon>Teratosphaeriaceae</taxon>
        <taxon>Acrodontium</taxon>
    </lineage>
</organism>
<protein>
    <recommendedName>
        <fullName evidence="2">NADP-dependent oxidoreductase domain-containing protein</fullName>
    </recommendedName>
</protein>
<gene>
    <name evidence="3" type="ORF">R9X50_00145400</name>
</gene>
<dbReference type="EMBL" id="CP138581">
    <property type="protein sequence ID" value="WPG98661.1"/>
    <property type="molecule type" value="Genomic_DNA"/>
</dbReference>
<dbReference type="InterPro" id="IPR036812">
    <property type="entry name" value="NAD(P)_OxRdtase_dom_sf"/>
</dbReference>
<sequence>MKMVKVVVGLMGSSAASGSAKMSGTEKLKPLLDILKSHKIRELDTARAYNNGHNEEDLGTIPFAKTDFSIHTKAPGFSPESLAYERVKLKCNESLAALKQDSIDLYYFHGPDPKTPVKESCRAIHDLHQENKIKAFGISNYSPKQVEEIHALCSKNGWIVPTVYQGMYNPLMRTLESSLLAVLRKLSMNFYAYSPLAGGFFSRSKEELQSAPEGSRMDQMKVFKNMFVNEVTLQQYDHLHAVCTSEKIPMKEAALRWIMHHSALTEDDAVILGGSSAEQLEENLKACEAGSLPQSVVDAFETMWKAVQAGGKAPVF</sequence>
<name>A0AAQ3LZ24_9PEZI</name>
<reference evidence="3 4" key="1">
    <citation type="submission" date="2023-11" db="EMBL/GenBank/DDBJ databases">
        <title>An acidophilic fungus is an integral part of prey digestion in a carnivorous sundew plant.</title>
        <authorList>
            <person name="Tsai I.J."/>
        </authorList>
    </citation>
    <scope>NUCLEOTIDE SEQUENCE [LARGE SCALE GENOMIC DNA]</scope>
    <source>
        <strain evidence="3">169a</strain>
    </source>
</reference>
<dbReference type="AlphaFoldDB" id="A0AAQ3LZ24"/>
<dbReference type="Pfam" id="PF00248">
    <property type="entry name" value="Aldo_ket_red"/>
    <property type="match status" value="1"/>
</dbReference>
<accession>A0AAQ3LZ24</accession>
<dbReference type="PANTHER" id="PTHR43364">
    <property type="entry name" value="NADH-SPECIFIC METHYLGLYOXAL REDUCTASE-RELATED"/>
    <property type="match status" value="1"/>
</dbReference>
<evidence type="ECO:0000259" key="2">
    <source>
        <dbReference type="Pfam" id="PF00248"/>
    </source>
</evidence>
<dbReference type="GO" id="GO:0016491">
    <property type="term" value="F:oxidoreductase activity"/>
    <property type="evidence" value="ECO:0007669"/>
    <property type="project" value="UniProtKB-KW"/>
</dbReference>
<keyword evidence="1" id="KW-0560">Oxidoreductase</keyword>
<dbReference type="Proteomes" id="UP001303373">
    <property type="component" value="Chromosome 2"/>
</dbReference>
<evidence type="ECO:0000313" key="4">
    <source>
        <dbReference type="Proteomes" id="UP001303373"/>
    </source>
</evidence>
<feature type="domain" description="NADP-dependent oxidoreductase" evidence="2">
    <location>
        <begin position="9"/>
        <end position="303"/>
    </location>
</feature>
<dbReference type="InterPro" id="IPR023210">
    <property type="entry name" value="NADP_OxRdtase_dom"/>
</dbReference>
<dbReference type="SUPFAM" id="SSF51430">
    <property type="entry name" value="NAD(P)-linked oxidoreductase"/>
    <property type="match status" value="1"/>
</dbReference>
<keyword evidence="4" id="KW-1185">Reference proteome</keyword>
<dbReference type="CDD" id="cd19075">
    <property type="entry name" value="AKR_AKR7A1-5"/>
    <property type="match status" value="1"/>
</dbReference>
<dbReference type="InterPro" id="IPR050523">
    <property type="entry name" value="AKR_Detox_Biosynth"/>
</dbReference>
<proteinExistence type="predicted"/>
<evidence type="ECO:0000256" key="1">
    <source>
        <dbReference type="ARBA" id="ARBA00023002"/>
    </source>
</evidence>
<evidence type="ECO:0000313" key="3">
    <source>
        <dbReference type="EMBL" id="WPG98661.1"/>
    </source>
</evidence>
<dbReference type="Gene3D" id="3.20.20.100">
    <property type="entry name" value="NADP-dependent oxidoreductase domain"/>
    <property type="match status" value="1"/>
</dbReference>